<proteinExistence type="predicted"/>
<evidence type="ECO:0000313" key="1">
    <source>
        <dbReference type="EMBL" id="GAA3591333.1"/>
    </source>
</evidence>
<dbReference type="Proteomes" id="UP001500630">
    <property type="component" value="Unassembled WGS sequence"/>
</dbReference>
<dbReference type="RefSeq" id="WP_345571549.1">
    <property type="nucleotide sequence ID" value="NZ_BAABDQ010000026.1"/>
</dbReference>
<comment type="caution">
    <text evidence="1">The sequence shown here is derived from an EMBL/GenBank/DDBJ whole genome shotgun (WGS) entry which is preliminary data.</text>
</comment>
<gene>
    <name evidence="1" type="ORF">GCM10022419_087640</name>
</gene>
<sequence length="100" mass="11038">MHLDKDTGKVLRKVPVRGLSMTANFVYLRSWTGPQEIIALARPFKCLDRRDDAPAPTADPEYVPFTAYAVNVNTGQARKLATCTAQDFFPIVLPGFPGTL</sequence>
<evidence type="ECO:0000313" key="2">
    <source>
        <dbReference type="Proteomes" id="UP001500630"/>
    </source>
</evidence>
<name>A0ABP6YVP4_9ACTN</name>
<keyword evidence="2" id="KW-1185">Reference proteome</keyword>
<reference evidence="2" key="1">
    <citation type="journal article" date="2019" name="Int. J. Syst. Evol. Microbiol.">
        <title>The Global Catalogue of Microorganisms (GCM) 10K type strain sequencing project: providing services to taxonomists for standard genome sequencing and annotation.</title>
        <authorList>
            <consortium name="The Broad Institute Genomics Platform"/>
            <consortium name="The Broad Institute Genome Sequencing Center for Infectious Disease"/>
            <person name="Wu L."/>
            <person name="Ma J."/>
        </authorList>
    </citation>
    <scope>NUCLEOTIDE SEQUENCE [LARGE SCALE GENOMIC DNA]</scope>
    <source>
        <strain evidence="2">JCM 17326</strain>
    </source>
</reference>
<protein>
    <submittedName>
        <fullName evidence="1">Uncharacterized protein</fullName>
    </submittedName>
</protein>
<dbReference type="EMBL" id="BAABDQ010000026">
    <property type="protein sequence ID" value="GAA3591333.1"/>
    <property type="molecule type" value="Genomic_DNA"/>
</dbReference>
<organism evidence="1 2">
    <name type="scientific">Nonomuraea rosea</name>
    <dbReference type="NCBI Taxonomy" id="638574"/>
    <lineage>
        <taxon>Bacteria</taxon>
        <taxon>Bacillati</taxon>
        <taxon>Actinomycetota</taxon>
        <taxon>Actinomycetes</taxon>
        <taxon>Streptosporangiales</taxon>
        <taxon>Streptosporangiaceae</taxon>
        <taxon>Nonomuraea</taxon>
    </lineage>
</organism>
<accession>A0ABP6YVP4</accession>